<keyword evidence="4" id="KW-1185">Reference proteome</keyword>
<keyword evidence="2" id="KW-0812">Transmembrane</keyword>
<evidence type="ECO:0000256" key="1">
    <source>
        <dbReference type="SAM" id="MobiDB-lite"/>
    </source>
</evidence>
<accession>A0A402A5A0</accession>
<organism evidence="3 4">
    <name type="scientific">Tengunoibacter tsumagoiensis</name>
    <dbReference type="NCBI Taxonomy" id="2014871"/>
    <lineage>
        <taxon>Bacteria</taxon>
        <taxon>Bacillati</taxon>
        <taxon>Chloroflexota</taxon>
        <taxon>Ktedonobacteria</taxon>
        <taxon>Ktedonobacterales</taxon>
        <taxon>Dictyobacteraceae</taxon>
        <taxon>Tengunoibacter</taxon>
    </lineage>
</organism>
<sequence>MSTNPPSDSPLHTDNEGTEPVSSSEATVPSEEPEKNGEELTPEQLLPPEAQGEANGGPLGCCLGTMIGILLSLVIPLLSRIFAAPLGDLLHGALAPTVRILMVLVAIIAMIICGYFGWKIGKKAYREYEPPVVKARPQRTRSKRK</sequence>
<evidence type="ECO:0000256" key="2">
    <source>
        <dbReference type="SAM" id="Phobius"/>
    </source>
</evidence>
<dbReference type="AlphaFoldDB" id="A0A402A5A0"/>
<evidence type="ECO:0000313" key="3">
    <source>
        <dbReference type="EMBL" id="GCE14282.1"/>
    </source>
</evidence>
<dbReference type="Proteomes" id="UP000287352">
    <property type="component" value="Unassembled WGS sequence"/>
</dbReference>
<dbReference type="OrthoDB" id="166546at2"/>
<dbReference type="RefSeq" id="WP_126581696.1">
    <property type="nucleotide sequence ID" value="NZ_BIFR01000001.1"/>
</dbReference>
<reference evidence="4" key="1">
    <citation type="submission" date="2018-12" db="EMBL/GenBank/DDBJ databases">
        <title>Tengunoibacter tsumagoiensis gen. nov., sp. nov., Dictyobacter kobayashii sp. nov., D. alpinus sp. nov., and D. joshuensis sp. nov. and description of Dictyobacteraceae fam. nov. within the order Ktedonobacterales isolated from Tengu-no-mugimeshi.</title>
        <authorList>
            <person name="Wang C.M."/>
            <person name="Zheng Y."/>
            <person name="Sakai Y."/>
            <person name="Toyoda A."/>
            <person name="Minakuchi Y."/>
            <person name="Abe K."/>
            <person name="Yokota A."/>
            <person name="Yabe S."/>
        </authorList>
    </citation>
    <scope>NUCLEOTIDE SEQUENCE [LARGE SCALE GENOMIC DNA]</scope>
    <source>
        <strain evidence="4">Uno3</strain>
    </source>
</reference>
<keyword evidence="2" id="KW-0472">Membrane</keyword>
<gene>
    <name evidence="3" type="ORF">KTT_41410</name>
</gene>
<feature type="transmembrane region" description="Helical" evidence="2">
    <location>
        <begin position="59"/>
        <end position="78"/>
    </location>
</feature>
<protein>
    <submittedName>
        <fullName evidence="3">Uncharacterized protein</fullName>
    </submittedName>
</protein>
<dbReference type="EMBL" id="BIFR01000001">
    <property type="protein sequence ID" value="GCE14282.1"/>
    <property type="molecule type" value="Genomic_DNA"/>
</dbReference>
<feature type="region of interest" description="Disordered" evidence="1">
    <location>
        <begin position="1"/>
        <end position="53"/>
    </location>
</feature>
<name>A0A402A5A0_9CHLR</name>
<keyword evidence="2" id="KW-1133">Transmembrane helix</keyword>
<proteinExistence type="predicted"/>
<feature type="transmembrane region" description="Helical" evidence="2">
    <location>
        <begin position="98"/>
        <end position="118"/>
    </location>
</feature>
<evidence type="ECO:0000313" key="4">
    <source>
        <dbReference type="Proteomes" id="UP000287352"/>
    </source>
</evidence>
<comment type="caution">
    <text evidence="3">The sequence shown here is derived from an EMBL/GenBank/DDBJ whole genome shotgun (WGS) entry which is preliminary data.</text>
</comment>
<feature type="compositionally biased region" description="Polar residues" evidence="1">
    <location>
        <begin position="1"/>
        <end position="12"/>
    </location>
</feature>